<dbReference type="Proteomes" id="UP000516439">
    <property type="component" value="Chromosome"/>
</dbReference>
<keyword evidence="2" id="KW-1185">Reference proteome</keyword>
<sequence length="458" mass="52934">MSLFPGNILVIDDQFNLCYKDEPQDVAQKVQRSNFLRLKSLFDNHGYFFSAITDTSDLGSLLQKMKHYQNVRLLVLDLDLDESGEVEEGDIAMVKAIILNAIKCFGYFFLAINSSYAEKWDDIKKEWIAELEEDRVKNHKELNFLNNYAVSFNKEIETIQEDLLKILSDKFSHELITQFECSLNKARDIALSPFMDVRTKTWDKFYNILKEDLDSKEHINLTLNSLLLGLLRQHVISSNYTPPPPPVEGEEVNHDLNKSIIKGFNFLYNTSGILESHPIWTGNIYEIPNEEKIKYLLVITPECDIAQVKGEGFTVLECIEFNEKTYPSNYVPKDYKDKEAPYLINKAGLNGSKEWKSMRDIKDFYAKNPGFYMLYYAGLADEHVVVNLRSVKTLQQIQFAKMKLILRVNEPIITDIMDRFSGIYNRKGLPRLTDKKFNFLERLGFGSAESVAEAVKKK</sequence>
<evidence type="ECO:0000313" key="2">
    <source>
        <dbReference type="Proteomes" id="UP000516439"/>
    </source>
</evidence>
<reference evidence="1 2" key="1">
    <citation type="submission" date="2020-09" db="EMBL/GenBank/DDBJ databases">
        <title>Pedobacter sp. SW-16 isolated from soil near Yeocheon.</title>
        <authorList>
            <person name="Im H.S."/>
            <person name="Joung Y."/>
            <person name="Lee S.-S."/>
        </authorList>
    </citation>
    <scope>NUCLEOTIDE SEQUENCE [LARGE SCALE GENOMIC DNA]</scope>
    <source>
        <strain evidence="1 2">SW-16</strain>
    </source>
</reference>
<gene>
    <name evidence="1" type="ORF">H9N25_15845</name>
</gene>
<evidence type="ECO:0008006" key="3">
    <source>
        <dbReference type="Google" id="ProtNLM"/>
    </source>
</evidence>
<organism evidence="1 2">
    <name type="scientific">Pedobacter riviphilus</name>
    <dbReference type="NCBI Taxonomy" id="2766984"/>
    <lineage>
        <taxon>Bacteria</taxon>
        <taxon>Pseudomonadati</taxon>
        <taxon>Bacteroidota</taxon>
        <taxon>Sphingobacteriia</taxon>
        <taxon>Sphingobacteriales</taxon>
        <taxon>Sphingobacteriaceae</taxon>
        <taxon>Pedobacter</taxon>
    </lineage>
</organism>
<name>A0ABX6TE02_9SPHI</name>
<protein>
    <recommendedName>
        <fullName evidence="3">Response receiver domain-containing protein</fullName>
    </recommendedName>
</protein>
<dbReference type="RefSeq" id="WP_190326515.1">
    <property type="nucleotide sequence ID" value="NZ_CP061171.1"/>
</dbReference>
<proteinExistence type="predicted"/>
<evidence type="ECO:0000313" key="1">
    <source>
        <dbReference type="EMBL" id="QNR83421.1"/>
    </source>
</evidence>
<accession>A0ABX6TE02</accession>
<dbReference type="EMBL" id="CP061171">
    <property type="protein sequence ID" value="QNR83421.1"/>
    <property type="molecule type" value="Genomic_DNA"/>
</dbReference>